<dbReference type="InterPro" id="IPR056164">
    <property type="entry name" value="Beta-prop_ELP1_1st"/>
</dbReference>
<dbReference type="InterPro" id="IPR056167">
    <property type="entry name" value="A-sol_ELP1"/>
</dbReference>
<dbReference type="PROSITE" id="PS50011">
    <property type="entry name" value="PROTEIN_KINASE_DOM"/>
    <property type="match status" value="1"/>
</dbReference>
<dbReference type="GO" id="GO:0005829">
    <property type="term" value="C:cytosol"/>
    <property type="evidence" value="ECO:0007669"/>
    <property type="project" value="TreeGrafter"/>
</dbReference>
<feature type="compositionally biased region" description="Low complexity" evidence="12">
    <location>
        <begin position="227"/>
        <end position="242"/>
    </location>
</feature>
<dbReference type="Pfam" id="PF23797">
    <property type="entry name" value="Beta-prop_ELP1_2nd"/>
    <property type="match status" value="1"/>
</dbReference>
<evidence type="ECO:0000259" key="13">
    <source>
        <dbReference type="PROSITE" id="PS50011"/>
    </source>
</evidence>
<feature type="compositionally biased region" description="Basic and acidic residues" evidence="12">
    <location>
        <begin position="137"/>
        <end position="147"/>
    </location>
</feature>
<dbReference type="Pfam" id="PF23878">
    <property type="entry name" value="TPR_ELP1"/>
    <property type="match status" value="1"/>
</dbReference>
<dbReference type="Pfam" id="PF23925">
    <property type="entry name" value="A-sol_ELP1"/>
    <property type="match status" value="1"/>
</dbReference>
<dbReference type="Pfam" id="PF23936">
    <property type="entry name" value="HB_ELP1"/>
    <property type="match status" value="1"/>
</dbReference>
<feature type="region of interest" description="Disordered" evidence="12">
    <location>
        <begin position="1"/>
        <end position="70"/>
    </location>
</feature>
<comment type="pathway">
    <text evidence="2">tRNA modification; 5-methoxycarbonylmethyl-2-thiouridine-tRNA biosynthesis.</text>
</comment>
<feature type="domain" description="Protein kinase" evidence="13">
    <location>
        <begin position="339"/>
        <end position="598"/>
    </location>
</feature>
<keyword evidence="10 11" id="KW-0067">ATP-binding</keyword>
<keyword evidence="5" id="KW-0723">Serine/threonine-protein kinase</keyword>
<dbReference type="GO" id="GO:0005524">
    <property type="term" value="F:ATP binding"/>
    <property type="evidence" value="ECO:0007669"/>
    <property type="project" value="UniProtKB-UniRule"/>
</dbReference>
<evidence type="ECO:0000259" key="14">
    <source>
        <dbReference type="PROSITE" id="PS51285"/>
    </source>
</evidence>
<evidence type="ECO:0000256" key="9">
    <source>
        <dbReference type="ARBA" id="ARBA00022777"/>
    </source>
</evidence>
<dbReference type="FunFam" id="1.10.510.10:FF:000005">
    <property type="entry name" value="cAMP-dependent protein kinase catalytic subunit alpha"/>
    <property type="match status" value="1"/>
</dbReference>
<evidence type="ECO:0000313" key="15">
    <source>
        <dbReference type="EMBL" id="GAC72652.1"/>
    </source>
</evidence>
<dbReference type="InterPro" id="IPR056166">
    <property type="entry name" value="TPR_ELP1"/>
</dbReference>
<comment type="subcellular location">
    <subcellularLocation>
        <location evidence="1">Cytoplasm</location>
    </subcellularLocation>
</comment>
<evidence type="ECO:0000256" key="6">
    <source>
        <dbReference type="ARBA" id="ARBA00022679"/>
    </source>
</evidence>
<dbReference type="InterPro" id="IPR000719">
    <property type="entry name" value="Prot_kinase_dom"/>
</dbReference>
<evidence type="ECO:0000256" key="11">
    <source>
        <dbReference type="PROSITE-ProRule" id="PRU10141"/>
    </source>
</evidence>
<gene>
    <name evidence="15" type="ORF">PANT_7d00209</name>
</gene>
<evidence type="ECO:0000256" key="4">
    <source>
        <dbReference type="ARBA" id="ARBA00022490"/>
    </source>
</evidence>
<dbReference type="Pfam" id="PF00069">
    <property type="entry name" value="Pkinase"/>
    <property type="match status" value="1"/>
</dbReference>
<dbReference type="UniPathway" id="UPA00988"/>
<dbReference type="GO" id="GO:0002926">
    <property type="term" value="P:tRNA wobble base 5-methoxycarbonylmethyl-2-thiouridinylation"/>
    <property type="evidence" value="ECO:0007669"/>
    <property type="project" value="TreeGrafter"/>
</dbReference>
<sequence length="1863" mass="204974">MALKRSYEDAVQDGLPTTNGDTADACHDDHSQSTSNGKQRRLSTVDAEADCATASTSARPKALPSTSRARFVPGLQTFVGGLQMSQGLAASSSSTPSPPLPPTTRRSIDAPDAMQPLMMSRNRDSERRSSQGASRRRSQEALEETLRRPSRSIQDEAQLVPGVSPGWHVEAHGRQAMELQDGVRFQDEAGWTPLDAFPAATRQGKLAVRRFKLRQRQQRQSKHCQRSPAQPSLSAALSTPSQQPIPTIAVERAPSESMPAVTARLEDVRMTDAQLRPTSDASSASSSTSSITLQSPPADPSASTTSSPATVSSAPSPHPQASVKATQPAPGREYALSDFHVIETLGTGTFGRVLLVRLKHRDVADRSAYFALKVLAKADVVRLKQVSHINSERSILTKVEHPFLVNMVASFQDSKNCYMLMEYVVGGEIFSYLRRARQFSADVARFYVSTIVLAIEYLHKHRVVYRDLKPENLLIDANGYTKITDFGFAKELEDRTWTLCGTPEYLAPEIIQCSGHGTAVDWWSLGVLLFEMLAGYPPFYDPNPILIYEKILAGKLVFPDHLDAVSRDLITSLLTADRSRRLGNLRGGADDVKKHPWFYGVDWQALEERRIPPPIVPYLGEPADTSNFSKYEPARPSAMPGLYASERASNTDTRGPRTPDDDGAPRISWRGDGAFFAISSLEPFYSPDAPTSWHRVIRIYSRTAALSATLDAGVRGISQALAFRPIGNLVASTQRFGASDLDGHMWAQGRRGRHDVVFFERNGLRHGEFSLREEAASQPDGVQLAWNEAQKLSAWTRTHAVRELAWNADGSALAVWLSRAGEGDEARDVVQVYTTGNYHWYLKQEFVATTRVEHVKWHPEDPLQLLVAHAGSVAHRVFAHETAVSPGRPPVDAACVAVADGSATLLTPFRMQNVPPPMASLSLCVPPAGTEVKPSAASALAVPTHVAWSQLPGSSPQHAVGVMALLFQNGWVQVWRFDWGLLGGTVQVGGKPVAEPKLVATAQVAASDAHQIAVAGWAPTALDATHQCKISVAVLSSHHQGAVAECIDLAQAKEAATFEATVHAGVPLRGHGKRRLVADPFVPTSAVPPSFYVQESDGTVQRVRGSALERVTKLERFCADVRVLAAADGKCKVIGLASDGRLLAESQVVARDATSFTLVGSFLVWTNTAHEARFLPLSSLRWSSADEMQAAASEAVDLGRRVERGSRIVTAVASAMSLVLQMPRGNLETIYPRPLVLEVVRRSIDAHRYGAAFRICRTHRLDVNILYDHNPAGFMANVATFVQQVADVDHLNLFLSGLRDQDVTKALYKPLASSTCASEVAGKVNRICDAIRAELERLDARKYVQSILTTHVRKVPADYEAGLALLLRLKDEDAETAEEAVKYIIFLADADKLFDVALGMYDFTLTLMVAQHAKRKDPREYLPFLRELRALEPQEFQRFRIDDHLARHTKALGWLVRAGPQHHQQALEYIDKHKLYHEAIALLAGHGARLRDVYDRFGEYLLTRRKLDDAGAAFQFAGRGGKALDAYRECANWQEAMRLAFVEKLPASEIVAMAKGFVSELETLRRFTEAARVCLDYVRDVEQGVALLCRAGEFSEARRVLTTYSRLDLVEVTLHPGLLEAATTLVDDVQDMESQLSKQLDRIRELRDERSTHPDGTLYDGDNDPALDNLDIMSDTSTQMTQFTRYTRAASIVSQSSMATFSTKSGSRKKEAKLRKKAERQKAGGKKGTVFEEDYLYTSVQKLIKERLGGVQAEAAKLLPHLVCAASGQVRARAGEVVQALDALEQNAHKAVETLWGYSQQDDDERFDQLVRFEQELLGGQVAANPTMAAVAFRSIANRRIPRPKLDVADTKWRPSLLDSSQP</sequence>
<dbReference type="OrthoDB" id="40048at2759"/>
<dbReference type="PANTHER" id="PTHR12747:SF0">
    <property type="entry name" value="ELONGATOR COMPLEX PROTEIN 1"/>
    <property type="match status" value="1"/>
</dbReference>
<dbReference type="InterPro" id="IPR056165">
    <property type="entry name" value="Beta-prop_ELP1_2nd"/>
</dbReference>
<feature type="region of interest" description="Disordered" evidence="12">
    <location>
        <begin position="1700"/>
        <end position="1723"/>
    </location>
</feature>
<dbReference type="SUPFAM" id="SSF82171">
    <property type="entry name" value="DPP6 N-terminal domain-like"/>
    <property type="match status" value="1"/>
</dbReference>
<dbReference type="SUPFAM" id="SSF56112">
    <property type="entry name" value="Protein kinase-like (PK-like)"/>
    <property type="match status" value="1"/>
</dbReference>
<dbReference type="GO" id="GO:0004690">
    <property type="term" value="F:cyclic nucleotide-dependent protein kinase activity"/>
    <property type="evidence" value="ECO:0007669"/>
    <property type="project" value="UniProtKB-ARBA"/>
</dbReference>
<evidence type="ECO:0000256" key="7">
    <source>
        <dbReference type="ARBA" id="ARBA00022694"/>
    </source>
</evidence>
<dbReference type="CDD" id="cd05580">
    <property type="entry name" value="STKc_PKA_like"/>
    <property type="match status" value="1"/>
</dbReference>
<protein>
    <submittedName>
        <fullName evidence="15">Chitinase</fullName>
    </submittedName>
</protein>
<feature type="compositionally biased region" description="Basic residues" evidence="12">
    <location>
        <begin position="1706"/>
        <end position="1723"/>
    </location>
</feature>
<feature type="compositionally biased region" description="Basic and acidic residues" evidence="12">
    <location>
        <begin position="654"/>
        <end position="664"/>
    </location>
</feature>
<dbReference type="Gene3D" id="3.30.200.20">
    <property type="entry name" value="Phosphorylase Kinase, domain 1"/>
    <property type="match status" value="1"/>
</dbReference>
<evidence type="ECO:0000256" key="12">
    <source>
        <dbReference type="SAM" id="MobiDB-lite"/>
    </source>
</evidence>
<evidence type="ECO:0000256" key="3">
    <source>
        <dbReference type="ARBA" id="ARBA00006086"/>
    </source>
</evidence>
<dbReference type="Gene3D" id="1.10.510.10">
    <property type="entry name" value="Transferase(Phosphotransferase) domain 1"/>
    <property type="match status" value="1"/>
</dbReference>
<evidence type="ECO:0000256" key="5">
    <source>
        <dbReference type="ARBA" id="ARBA00022527"/>
    </source>
</evidence>
<dbReference type="Pfam" id="PF04762">
    <property type="entry name" value="Beta-prop_ELP1_1st"/>
    <property type="match status" value="1"/>
</dbReference>
<name>M9MDJ8_PSEA3</name>
<dbReference type="PROSITE" id="PS00108">
    <property type="entry name" value="PROTEIN_KINASE_ST"/>
    <property type="match status" value="1"/>
</dbReference>
<dbReference type="InterPro" id="IPR056169">
    <property type="entry name" value="HB_ELP1"/>
</dbReference>
<keyword evidence="7" id="KW-0819">tRNA processing</keyword>
<proteinExistence type="inferred from homology"/>
<feature type="region of interest" description="Disordered" evidence="12">
    <location>
        <begin position="86"/>
        <end position="157"/>
    </location>
</feature>
<dbReference type="EMBL" id="DF196773">
    <property type="protein sequence ID" value="GAC72652.1"/>
    <property type="molecule type" value="Genomic_DNA"/>
</dbReference>
<comment type="similarity">
    <text evidence="3">Belongs to the ELP1/IKA1 family.</text>
</comment>
<dbReference type="InterPro" id="IPR008271">
    <property type="entry name" value="Ser/Thr_kinase_AS"/>
</dbReference>
<feature type="region of interest" description="Disordered" evidence="12">
    <location>
        <begin position="215"/>
        <end position="242"/>
    </location>
</feature>
<dbReference type="GO" id="GO:0033588">
    <property type="term" value="C:elongator holoenzyme complex"/>
    <property type="evidence" value="ECO:0007669"/>
    <property type="project" value="InterPro"/>
</dbReference>
<feature type="binding site" evidence="11">
    <location>
        <position position="373"/>
    </location>
    <ligand>
        <name>ATP</name>
        <dbReference type="ChEBI" id="CHEBI:30616"/>
    </ligand>
</feature>
<dbReference type="InterPro" id="IPR011009">
    <property type="entry name" value="Kinase-like_dom_sf"/>
</dbReference>
<dbReference type="SMART" id="SM00133">
    <property type="entry name" value="S_TK_X"/>
    <property type="match status" value="1"/>
</dbReference>
<feature type="region of interest" description="Disordered" evidence="12">
    <location>
        <begin position="274"/>
        <end position="329"/>
    </location>
</feature>
<dbReference type="SMART" id="SM00220">
    <property type="entry name" value="S_TKc"/>
    <property type="match status" value="1"/>
</dbReference>
<accession>M9MDJ8</accession>
<feature type="region of interest" description="Disordered" evidence="12">
    <location>
        <begin position="646"/>
        <end position="666"/>
    </location>
</feature>
<keyword evidence="4" id="KW-0963">Cytoplasm</keyword>
<dbReference type="InterPro" id="IPR017441">
    <property type="entry name" value="Protein_kinase_ATP_BS"/>
</dbReference>
<evidence type="ECO:0000256" key="1">
    <source>
        <dbReference type="ARBA" id="ARBA00004496"/>
    </source>
</evidence>
<dbReference type="GO" id="GO:0000049">
    <property type="term" value="F:tRNA binding"/>
    <property type="evidence" value="ECO:0007669"/>
    <property type="project" value="TreeGrafter"/>
</dbReference>
<reference evidence="16" key="1">
    <citation type="journal article" date="2013" name="Genome Announc.">
        <title>Genome sequence of the basidiomycetous yeast Pseudozyma antarctica T-34, a producer of the glycolipid biosurfactants mannosylerythritol lipids.</title>
        <authorList>
            <person name="Morita T."/>
            <person name="Koike H."/>
            <person name="Koyama Y."/>
            <person name="Hagiwara H."/>
            <person name="Ito E."/>
            <person name="Fukuoka T."/>
            <person name="Imura T."/>
            <person name="Machida M."/>
            <person name="Kitamoto D."/>
        </authorList>
    </citation>
    <scope>NUCLEOTIDE SEQUENCE [LARGE SCALE GENOMIC DNA]</scope>
    <source>
        <strain evidence="16">T-34</strain>
    </source>
</reference>
<dbReference type="InterPro" id="IPR000961">
    <property type="entry name" value="AGC-kinase_C"/>
</dbReference>
<organism evidence="15 16">
    <name type="scientific">Pseudozyma antarctica (strain T-34)</name>
    <name type="common">Yeast</name>
    <name type="synonym">Candida antarctica</name>
    <dbReference type="NCBI Taxonomy" id="1151754"/>
    <lineage>
        <taxon>Eukaryota</taxon>
        <taxon>Fungi</taxon>
        <taxon>Dikarya</taxon>
        <taxon>Basidiomycota</taxon>
        <taxon>Ustilaginomycotina</taxon>
        <taxon>Ustilaginomycetes</taxon>
        <taxon>Ustilaginales</taxon>
        <taxon>Ustilaginaceae</taxon>
        <taxon>Moesziomyces</taxon>
    </lineage>
</organism>
<evidence type="ECO:0000256" key="10">
    <source>
        <dbReference type="ARBA" id="ARBA00022840"/>
    </source>
</evidence>
<feature type="domain" description="AGC-kinase C-terminal" evidence="14">
    <location>
        <begin position="599"/>
        <end position="654"/>
    </location>
</feature>
<dbReference type="InterPro" id="IPR006849">
    <property type="entry name" value="Elp1"/>
</dbReference>
<dbReference type="PANTHER" id="PTHR12747">
    <property type="entry name" value="ELONGATOR COMPLEX PROTEIN 1"/>
    <property type="match status" value="1"/>
</dbReference>
<feature type="compositionally biased region" description="Low complexity" evidence="12">
    <location>
        <begin position="278"/>
        <end position="290"/>
    </location>
</feature>
<dbReference type="STRING" id="1151754.M9MDJ8"/>
<evidence type="ECO:0000256" key="8">
    <source>
        <dbReference type="ARBA" id="ARBA00022741"/>
    </source>
</evidence>
<feature type="compositionally biased region" description="Polar residues" evidence="12">
    <location>
        <begin position="53"/>
        <end position="68"/>
    </location>
</feature>
<feature type="compositionally biased region" description="Low complexity" evidence="12">
    <location>
        <begin position="300"/>
        <end position="315"/>
    </location>
</feature>
<dbReference type="PROSITE" id="PS00107">
    <property type="entry name" value="PROTEIN_KINASE_ATP"/>
    <property type="match status" value="1"/>
</dbReference>
<dbReference type="Proteomes" id="UP000011976">
    <property type="component" value="Unassembled WGS sequence"/>
</dbReference>
<feature type="compositionally biased region" description="Basic residues" evidence="12">
    <location>
        <begin position="215"/>
        <end position="225"/>
    </location>
</feature>
<evidence type="ECO:0000256" key="2">
    <source>
        <dbReference type="ARBA" id="ARBA00005043"/>
    </source>
</evidence>
<keyword evidence="6" id="KW-0808">Transferase</keyword>
<keyword evidence="8 11" id="KW-0547">Nucleotide-binding</keyword>
<evidence type="ECO:0000313" key="16">
    <source>
        <dbReference type="Proteomes" id="UP000011976"/>
    </source>
</evidence>
<keyword evidence="9" id="KW-0418">Kinase</keyword>
<dbReference type="PROSITE" id="PS51285">
    <property type="entry name" value="AGC_KINASE_CTER"/>
    <property type="match status" value="1"/>
</dbReference>